<dbReference type="Proteomes" id="UP001176941">
    <property type="component" value="Chromosome 4"/>
</dbReference>
<name>A0ABN8ZLE3_RANTA</name>
<dbReference type="EMBL" id="OX459940">
    <property type="protein sequence ID" value="CAI9174290.1"/>
    <property type="molecule type" value="Genomic_DNA"/>
</dbReference>
<feature type="signal peptide" evidence="1">
    <location>
        <begin position="1"/>
        <end position="15"/>
    </location>
</feature>
<sequence length="116" mass="12651">MLLLLLSCFSRVRLCATPQTPAHQPPLPWDSPGKNTGVGCHFFLQCMKVKSESEVSQSCPTLHNPRDCSPPGSSTHGIFQARVLECGATAFSSYMPYLSTKPSMNTHTSSSQKTYS</sequence>
<gene>
    <name evidence="2" type="ORF">MRATA1EN1_LOCUS23252</name>
</gene>
<proteinExistence type="predicted"/>
<reference evidence="2" key="1">
    <citation type="submission" date="2023-04" db="EMBL/GenBank/DDBJ databases">
        <authorList>
            <consortium name="ELIXIR-Norway"/>
        </authorList>
    </citation>
    <scope>NUCLEOTIDE SEQUENCE [LARGE SCALE GENOMIC DNA]</scope>
</reference>
<feature type="chain" id="PRO_5047160492" description="Secreted protein" evidence="1">
    <location>
        <begin position="16"/>
        <end position="116"/>
    </location>
</feature>
<organism evidence="2 3">
    <name type="scientific">Rangifer tarandus platyrhynchus</name>
    <name type="common">Svalbard reindeer</name>
    <dbReference type="NCBI Taxonomy" id="3082113"/>
    <lineage>
        <taxon>Eukaryota</taxon>
        <taxon>Metazoa</taxon>
        <taxon>Chordata</taxon>
        <taxon>Craniata</taxon>
        <taxon>Vertebrata</taxon>
        <taxon>Euteleostomi</taxon>
        <taxon>Mammalia</taxon>
        <taxon>Eutheria</taxon>
        <taxon>Laurasiatheria</taxon>
        <taxon>Artiodactyla</taxon>
        <taxon>Ruminantia</taxon>
        <taxon>Pecora</taxon>
        <taxon>Cervidae</taxon>
        <taxon>Odocoileinae</taxon>
        <taxon>Rangifer</taxon>
    </lineage>
</organism>
<evidence type="ECO:0000313" key="3">
    <source>
        <dbReference type="Proteomes" id="UP001176941"/>
    </source>
</evidence>
<evidence type="ECO:0000256" key="1">
    <source>
        <dbReference type="SAM" id="SignalP"/>
    </source>
</evidence>
<protein>
    <recommendedName>
        <fullName evidence="4">Secreted protein</fullName>
    </recommendedName>
</protein>
<keyword evidence="3" id="KW-1185">Reference proteome</keyword>
<accession>A0ABN8ZLE3</accession>
<keyword evidence="1" id="KW-0732">Signal</keyword>
<evidence type="ECO:0008006" key="4">
    <source>
        <dbReference type="Google" id="ProtNLM"/>
    </source>
</evidence>
<evidence type="ECO:0000313" key="2">
    <source>
        <dbReference type="EMBL" id="CAI9174290.1"/>
    </source>
</evidence>